<proteinExistence type="predicted"/>
<evidence type="ECO:0000256" key="1">
    <source>
        <dbReference type="ARBA" id="ARBA00022801"/>
    </source>
</evidence>
<keyword evidence="7" id="KW-1185">Reference proteome</keyword>
<geneLocation type="plasmid" evidence="6">
    <name>unnamed</name>
</geneLocation>
<name>A0ABT0CXC8_9HYPH</name>
<evidence type="ECO:0000256" key="3">
    <source>
        <dbReference type="SAM" id="MobiDB-lite"/>
    </source>
</evidence>
<dbReference type="Gene3D" id="3.40.50.10810">
    <property type="entry name" value="Tandem AAA-ATPase domain"/>
    <property type="match status" value="1"/>
</dbReference>
<keyword evidence="1" id="KW-0378">Hydrolase</keyword>
<feature type="coiled-coil region" evidence="2">
    <location>
        <begin position="349"/>
        <end position="386"/>
    </location>
</feature>
<dbReference type="Pfam" id="PF00176">
    <property type="entry name" value="SNF2-rel_dom"/>
    <property type="match status" value="1"/>
</dbReference>
<dbReference type="InterPro" id="IPR014001">
    <property type="entry name" value="Helicase_ATP-bd"/>
</dbReference>
<sequence>MKLEKDGTRGWKAVTEYSDIVSRERVKKAGFRWDKVRKIWTSQSATVVQTLISSLDSENVQIENWLVESVELAAAQERARRDAAIAGSRATDASVNIPAPADLEYLPYQRAGVVFLRDCLANGGGALLADEMGLGKTIQVIGYMNMLLAETGRERMRVLIIAPKIALLNWRAELEKWLIKPHSIAIWSTSSQPYADIVIINYDIVAKLKSQLADPAKRWDLLACDESHALKDQKAQRTRAVLGSKSEMPIPAHRRIFVTGTPILNRPIELFSILKSCGVDFAINYFDYARRYCGGHSTRFGFDATGASNLDELQEYLRSSVMVRRLKSDVLTELPAKRRQVVTVDPSGSAELRKAVREEERVLKEHERTEAAARAAIDRAEKLNDKAAYDAAVKSLNAVHFSNLAVVAELRQRTALAKAPFVVDAVTEILGSVPDAVLVFAHHKEVVARLADGMRAAGHEPAIITGETSMEDRQQAQDDIQHGRKRVFIGSIQACGVAITLTAASTVVFAELDWTPGRLVQAEDRAHRIGQRNAVLVQYHVVDRSIDAHMLQQSWSKAFDAAQALDDAPEITAPAVAEDTPRIVMEVPPLDPIGLVDEPDDDPRKRAYTDNTVGQAHSRRNDRHPKS</sequence>
<dbReference type="InterPro" id="IPR049730">
    <property type="entry name" value="SNF2/RAD54-like_C"/>
</dbReference>
<dbReference type="InterPro" id="IPR000330">
    <property type="entry name" value="SNF2_N"/>
</dbReference>
<protein>
    <submittedName>
        <fullName evidence="6">DEAD/DEAH box helicase</fullName>
    </submittedName>
</protein>
<dbReference type="SUPFAM" id="SSF52540">
    <property type="entry name" value="P-loop containing nucleoside triphosphate hydrolases"/>
    <property type="match status" value="2"/>
</dbReference>
<dbReference type="PROSITE" id="PS51194">
    <property type="entry name" value="HELICASE_CTER"/>
    <property type="match status" value="1"/>
</dbReference>
<keyword evidence="6" id="KW-0547">Nucleotide-binding</keyword>
<dbReference type="Gene3D" id="3.40.50.300">
    <property type="entry name" value="P-loop containing nucleotide triphosphate hydrolases"/>
    <property type="match status" value="1"/>
</dbReference>
<keyword evidence="6" id="KW-0347">Helicase</keyword>
<evidence type="ECO:0000313" key="6">
    <source>
        <dbReference type="EMBL" id="MCJ8237808.1"/>
    </source>
</evidence>
<dbReference type="SMART" id="SM00490">
    <property type="entry name" value="HELICc"/>
    <property type="match status" value="1"/>
</dbReference>
<accession>A0ABT0CXC8</accession>
<dbReference type="InterPro" id="IPR001650">
    <property type="entry name" value="Helicase_C-like"/>
</dbReference>
<dbReference type="Proteomes" id="UP001522662">
    <property type="component" value="Unassembled WGS sequence"/>
</dbReference>
<dbReference type="PANTHER" id="PTHR45766">
    <property type="entry name" value="DNA ANNEALING HELICASE AND ENDONUCLEASE ZRANB3 FAMILY MEMBER"/>
    <property type="match status" value="1"/>
</dbReference>
<reference evidence="6 7" key="1">
    <citation type="submission" date="2022-03" db="EMBL/GenBank/DDBJ databases">
        <title>Rhizobium SSM4.3 sp. nov., isolated from Sediment (Gouqi Island).</title>
        <authorList>
            <person name="Chen G."/>
        </authorList>
    </citation>
    <scope>NUCLEOTIDE SEQUENCE [LARGE SCALE GENOMIC DNA]</scope>
    <source>
        <strain evidence="6 7">SSM4.3</strain>
        <plasmid evidence="6">unnamed</plasmid>
    </source>
</reference>
<feature type="domain" description="Helicase ATP-binding" evidence="4">
    <location>
        <begin position="117"/>
        <end position="280"/>
    </location>
</feature>
<evidence type="ECO:0000313" key="7">
    <source>
        <dbReference type="Proteomes" id="UP001522662"/>
    </source>
</evidence>
<dbReference type="PANTHER" id="PTHR45766:SF6">
    <property type="entry name" value="SWI_SNF-RELATED MATRIX-ASSOCIATED ACTIN-DEPENDENT REGULATOR OF CHROMATIN SUBFAMILY A-LIKE PROTEIN 1"/>
    <property type="match status" value="1"/>
</dbReference>
<dbReference type="CDD" id="cd18793">
    <property type="entry name" value="SF2_C_SNF"/>
    <property type="match status" value="1"/>
</dbReference>
<organism evidence="6 7">
    <name type="scientific">Peteryoungia algae</name>
    <dbReference type="NCBI Taxonomy" id="2919917"/>
    <lineage>
        <taxon>Bacteria</taxon>
        <taxon>Pseudomonadati</taxon>
        <taxon>Pseudomonadota</taxon>
        <taxon>Alphaproteobacteria</taxon>
        <taxon>Hyphomicrobiales</taxon>
        <taxon>Rhizobiaceae</taxon>
        <taxon>Peteryoungia</taxon>
    </lineage>
</organism>
<gene>
    <name evidence="6" type="ORF">MKJ03_05675</name>
</gene>
<evidence type="ECO:0000256" key="2">
    <source>
        <dbReference type="SAM" id="Coils"/>
    </source>
</evidence>
<feature type="region of interest" description="Disordered" evidence="3">
    <location>
        <begin position="589"/>
        <end position="627"/>
    </location>
</feature>
<evidence type="ECO:0000259" key="4">
    <source>
        <dbReference type="PROSITE" id="PS51192"/>
    </source>
</evidence>
<dbReference type="InterPro" id="IPR027417">
    <property type="entry name" value="P-loop_NTPase"/>
</dbReference>
<dbReference type="Pfam" id="PF00271">
    <property type="entry name" value="Helicase_C"/>
    <property type="match status" value="1"/>
</dbReference>
<dbReference type="RefSeq" id="WP_245135391.1">
    <property type="nucleotide sequence ID" value="NZ_CP128477.1"/>
</dbReference>
<keyword evidence="2" id="KW-0175">Coiled coil</keyword>
<dbReference type="EMBL" id="JALAYX010000001">
    <property type="protein sequence ID" value="MCJ8237808.1"/>
    <property type="molecule type" value="Genomic_DNA"/>
</dbReference>
<dbReference type="PROSITE" id="PS51192">
    <property type="entry name" value="HELICASE_ATP_BIND_1"/>
    <property type="match status" value="1"/>
</dbReference>
<feature type="compositionally biased region" description="Basic residues" evidence="3">
    <location>
        <begin position="617"/>
        <end position="627"/>
    </location>
</feature>
<comment type="caution">
    <text evidence="6">The sequence shown here is derived from an EMBL/GenBank/DDBJ whole genome shotgun (WGS) entry which is preliminary data.</text>
</comment>
<dbReference type="SMART" id="SM00487">
    <property type="entry name" value="DEXDc"/>
    <property type="match status" value="1"/>
</dbReference>
<dbReference type="InterPro" id="IPR038718">
    <property type="entry name" value="SNF2-like_sf"/>
</dbReference>
<keyword evidence="6" id="KW-0614">Plasmid</keyword>
<dbReference type="GO" id="GO:0004386">
    <property type="term" value="F:helicase activity"/>
    <property type="evidence" value="ECO:0007669"/>
    <property type="project" value="UniProtKB-KW"/>
</dbReference>
<keyword evidence="6" id="KW-0067">ATP-binding</keyword>
<feature type="domain" description="Helicase C-terminal" evidence="5">
    <location>
        <begin position="425"/>
        <end position="576"/>
    </location>
</feature>
<evidence type="ECO:0000259" key="5">
    <source>
        <dbReference type="PROSITE" id="PS51194"/>
    </source>
</evidence>